<evidence type="ECO:0000259" key="1">
    <source>
        <dbReference type="Pfam" id="PF16313"/>
    </source>
</evidence>
<protein>
    <submittedName>
        <fullName evidence="4">Zinc-dependent metalloprotease</fullName>
    </submittedName>
</protein>
<accession>A0ABV9KQV8</accession>
<dbReference type="CDD" id="cd04276">
    <property type="entry name" value="ZnMc_MMP_like_2"/>
    <property type="match status" value="1"/>
</dbReference>
<dbReference type="EMBL" id="JBHSGN010000004">
    <property type="protein sequence ID" value="MFC4672194.1"/>
    <property type="molecule type" value="Genomic_DNA"/>
</dbReference>
<evidence type="ECO:0000259" key="3">
    <source>
        <dbReference type="Pfam" id="PF17162"/>
    </source>
</evidence>
<dbReference type="PANTHER" id="PTHR38478">
    <property type="entry name" value="PEPTIDASE M1A AND M12B"/>
    <property type="match status" value="1"/>
</dbReference>
<evidence type="ECO:0000313" key="4">
    <source>
        <dbReference type="EMBL" id="MFC4672194.1"/>
    </source>
</evidence>
<keyword evidence="4" id="KW-0378">Hydrolase</keyword>
<dbReference type="Pfam" id="PF16313">
    <property type="entry name" value="DUF4953"/>
    <property type="match status" value="1"/>
</dbReference>
<keyword evidence="4" id="KW-0645">Protease</keyword>
<dbReference type="InterPro" id="IPR033413">
    <property type="entry name" value="DUF5117"/>
</dbReference>
<dbReference type="Pfam" id="PF17162">
    <property type="entry name" value="DUF5118"/>
    <property type="match status" value="1"/>
</dbReference>
<dbReference type="Proteomes" id="UP001596023">
    <property type="component" value="Unassembled WGS sequence"/>
</dbReference>
<sequence>MRILLFFIILFLPFTVEANVGVFKKKKEKEKPAEKVEKTDKFKQITDSATCDTGLFPIYKKQNDFYFLIPDSLTRRDFLIVNKISQVPSNFNDAGINKGMNFESIVIQFEINKDQKKVYTLQYKPFIEVSGLTKISESVASNFGMSILESFNIEAYNQDSTAVLIKVNKVYDGTKTSFNNVFGMTGIGTTPISDYSYISTMKSFPQNIVVKSMQTTKIPGARTEANLTVEVTSNLVLLPETPMTPRFEDTRVGYFTTPRWYFSDEQHELEKREVVTRWRLEPKDKEAYFRGELSDPVKPIVFYIDPATPAQWRKHIIQGVYDWQKAFEAAGFKNAIIAKEVTGETDFDIDDVRYSAVTYAASDRANAMGPSVFDPRSGEIIESDVIWWHNVMTAVHSWMRVQTGVIDEKSRLNKFDDEHMGEAIRFISSHEIGHTLGLKHNMGASFSYPVDSLRSESFCSRMATASSIMDYARFNYIAQPEDNVTSITPKIGVYDKFAIEWAYRLYPENDAHKELPGLKTMVAEAYKNSQYHYLPQQDMREAVDPRAQSEDLGDDAVKASEYGLKNLKHIVPEILKWTTKEGDDYLKAGKLMNDIIGQWHLYSYHVLTNVGGMYVNRTVYGDGNKSYVHVPRDIQKKSVQYLIDNVISYPEWLFGDDLYNYVYPIKESPEGYREYDPFVSYTSAQSFVLWDLLNDERLDRMINNEAQNGKMAYTATELLGDLYKAIFSTTIQGRPLNVIEKATQKGFIDALIIAADRNEVSKEKKSLNNENENFNSTKVYSGLKRVSESVSIKRGTLLRIERLMKSRLTSTDEATRYHYEDMLLRIDKSLR</sequence>
<evidence type="ECO:0000259" key="2">
    <source>
        <dbReference type="Pfam" id="PF17148"/>
    </source>
</evidence>
<dbReference type="PANTHER" id="PTHR38478:SF1">
    <property type="entry name" value="ZINC DEPENDENT METALLOPROTEASE DOMAIN LIPOPROTEIN"/>
    <property type="match status" value="1"/>
</dbReference>
<organism evidence="4 5">
    <name type="scientific">Dysgonomonas termitidis</name>
    <dbReference type="NCBI Taxonomy" id="1516126"/>
    <lineage>
        <taxon>Bacteria</taxon>
        <taxon>Pseudomonadati</taxon>
        <taxon>Bacteroidota</taxon>
        <taxon>Bacteroidia</taxon>
        <taxon>Bacteroidales</taxon>
        <taxon>Dysgonomonadaceae</taxon>
        <taxon>Dysgonomonas</taxon>
    </lineage>
</organism>
<keyword evidence="4" id="KW-0482">Metalloprotease</keyword>
<dbReference type="SUPFAM" id="SSF55486">
    <property type="entry name" value="Metalloproteases ('zincins'), catalytic domain"/>
    <property type="match status" value="1"/>
</dbReference>
<feature type="domain" description="DUF5117" evidence="2">
    <location>
        <begin position="99"/>
        <end position="283"/>
    </location>
</feature>
<feature type="domain" description="EcxA zinc-binding" evidence="1">
    <location>
        <begin position="413"/>
        <end position="731"/>
    </location>
</feature>
<dbReference type="RefSeq" id="WP_379993374.1">
    <property type="nucleotide sequence ID" value="NZ_JBHSGN010000004.1"/>
</dbReference>
<gene>
    <name evidence="4" type="ORF">ACFO6W_00655</name>
</gene>
<comment type="caution">
    <text evidence="4">The sequence shown here is derived from an EMBL/GenBank/DDBJ whole genome shotgun (WGS) entry which is preliminary data.</text>
</comment>
<proteinExistence type="predicted"/>
<keyword evidence="5" id="KW-1185">Reference proteome</keyword>
<dbReference type="InterPro" id="IPR033428">
    <property type="entry name" value="DUF5118"/>
</dbReference>
<reference evidence="5" key="1">
    <citation type="journal article" date="2019" name="Int. J. Syst. Evol. Microbiol.">
        <title>The Global Catalogue of Microorganisms (GCM) 10K type strain sequencing project: providing services to taxonomists for standard genome sequencing and annotation.</title>
        <authorList>
            <consortium name="The Broad Institute Genomics Platform"/>
            <consortium name="The Broad Institute Genome Sequencing Center for Infectious Disease"/>
            <person name="Wu L."/>
            <person name="Ma J."/>
        </authorList>
    </citation>
    <scope>NUCLEOTIDE SEQUENCE [LARGE SCALE GENOMIC DNA]</scope>
    <source>
        <strain evidence="5">CCUG 66188</strain>
    </source>
</reference>
<name>A0ABV9KQV8_9BACT</name>
<dbReference type="InterPro" id="IPR032534">
    <property type="entry name" value="EcxA_zinc-bd"/>
</dbReference>
<dbReference type="Gene3D" id="3.40.390.10">
    <property type="entry name" value="Collagenase (Catalytic Domain)"/>
    <property type="match status" value="1"/>
</dbReference>
<evidence type="ECO:0000313" key="5">
    <source>
        <dbReference type="Proteomes" id="UP001596023"/>
    </source>
</evidence>
<dbReference type="Pfam" id="PF17148">
    <property type="entry name" value="DUF5117"/>
    <property type="match status" value="1"/>
</dbReference>
<dbReference type="InterPro" id="IPR034032">
    <property type="entry name" value="Zn_MMP-like_bac"/>
</dbReference>
<dbReference type="InterPro" id="IPR024079">
    <property type="entry name" value="MetalloPept_cat_dom_sf"/>
</dbReference>
<dbReference type="GO" id="GO:0008237">
    <property type="term" value="F:metallopeptidase activity"/>
    <property type="evidence" value="ECO:0007669"/>
    <property type="project" value="UniProtKB-KW"/>
</dbReference>
<feature type="domain" description="DUF5118" evidence="3">
    <location>
        <begin position="43"/>
        <end position="87"/>
    </location>
</feature>